<evidence type="ECO:0000313" key="1">
    <source>
        <dbReference type="EMBL" id="SHN69044.1"/>
    </source>
</evidence>
<sequence>MIRNFPVRNSSRCTVCSGRFGLVRYYSWQTATCSRTCAGRLRDRCESDRRWLAYATPIAPLSCLASGSVPETYQGM</sequence>
<protein>
    <submittedName>
        <fullName evidence="1">Uncharacterized protein</fullName>
    </submittedName>
</protein>
<dbReference type="Proteomes" id="UP000184096">
    <property type="component" value="Chromosome I"/>
</dbReference>
<accession>A0A1M7TE58</accession>
<organism evidence="1 2">
    <name type="scientific">Bradyrhizobium erythrophlei</name>
    <dbReference type="NCBI Taxonomy" id="1437360"/>
    <lineage>
        <taxon>Bacteria</taxon>
        <taxon>Pseudomonadati</taxon>
        <taxon>Pseudomonadota</taxon>
        <taxon>Alphaproteobacteria</taxon>
        <taxon>Hyphomicrobiales</taxon>
        <taxon>Nitrobacteraceae</taxon>
        <taxon>Bradyrhizobium</taxon>
    </lineage>
</organism>
<keyword evidence="2" id="KW-1185">Reference proteome</keyword>
<name>A0A1M7TE58_9BRAD</name>
<proteinExistence type="predicted"/>
<dbReference type="AlphaFoldDB" id="A0A1M7TE58"/>
<gene>
    <name evidence="1" type="ORF">SAMN05444170_1484</name>
</gene>
<reference evidence="2" key="1">
    <citation type="submission" date="2016-11" db="EMBL/GenBank/DDBJ databases">
        <authorList>
            <person name="Varghese N."/>
            <person name="Submissions S."/>
        </authorList>
    </citation>
    <scope>NUCLEOTIDE SEQUENCE [LARGE SCALE GENOMIC DNA]</scope>
    <source>
        <strain evidence="2">GAS401</strain>
    </source>
</reference>
<dbReference type="EMBL" id="LT670849">
    <property type="protein sequence ID" value="SHN69044.1"/>
    <property type="molecule type" value="Genomic_DNA"/>
</dbReference>
<evidence type="ECO:0000313" key="2">
    <source>
        <dbReference type="Proteomes" id="UP000184096"/>
    </source>
</evidence>